<evidence type="ECO:0000259" key="8">
    <source>
        <dbReference type="Pfam" id="PF00501"/>
    </source>
</evidence>
<dbReference type="GO" id="GO:0005524">
    <property type="term" value="F:ATP binding"/>
    <property type="evidence" value="ECO:0007669"/>
    <property type="project" value="UniProtKB-UniRule"/>
</dbReference>
<keyword evidence="7" id="KW-0443">Lipid metabolism</keyword>
<evidence type="ECO:0000256" key="1">
    <source>
        <dbReference type="ARBA" id="ARBA00006432"/>
    </source>
</evidence>
<dbReference type="EC" id="6.2.1.16" evidence="2 7"/>
<feature type="domain" description="Acetyl-coenzyme A synthetase N-terminal" evidence="9">
    <location>
        <begin position="68"/>
        <end position="125"/>
    </location>
</feature>
<dbReference type="Proteomes" id="UP001054837">
    <property type="component" value="Unassembled WGS sequence"/>
</dbReference>
<dbReference type="GO" id="GO:0005829">
    <property type="term" value="C:cytosol"/>
    <property type="evidence" value="ECO:0007669"/>
    <property type="project" value="UniProtKB-SubCell"/>
</dbReference>
<sequence length="694" mass="78787">MPGSVVSVNTYTNGSSNDTLKVNLGKNGFVDAMGKQTCLVWNKKVPNTEIDKFRKIIEEKYNRHFDSYWEFHKWSVENYIDFWEELWHHFGIIASTPYDKVLLKTGNGFLDNEWFSGARFNFAENILRIRDNRTALIYADELGNDETVTFAEMFNEVKLYVAAFRKHGLRVGDRVACYMSNRKEAIFAMLATTSIGAIWSGPLPYYGSRAATNIVNTMEPKFLIAVDHLQDNGHQFYPIENLSAIVDSTPCLEKVIIVPTREETISRDLSDIRNSILLEDFLQSGRTPDGLVPDIEFEQLPFNHPICINFTSGTTGLPKGPVHSAGTIIPVMRDFAFHLNLRSGDIVFNCFPVGWSLWDYPLSSLALGVKIFLYNGSPYFNRKGSNIWDIFSQYKVSFAFLATSMIDKLEKEQIAPTPGSNFDSLKIIGIGGSPVKKQNFEYLHSTVKKDLFVGSMYGATEVFGAFSGFDFNTPSYGGEIQAPALGVDIRCYDYNGNSVVEQRGELVIGTPSPSFPIYLWKDKENKRMHETYFSKYQGVWSQNDECWINPRTNGIIVIGRSDDTLKQNGERFGSGDIYFAIHQMEELQDYLCVGQDGCDGDTRAVLFVKLKKGHSFTPQLREKIASTINRELWEDYVPQVIVETPDIPYNLNNKKMESLVRKIVATNKIPDVMNIKNPDCLKHFCNIPELINYK</sequence>
<evidence type="ECO:0000256" key="4">
    <source>
        <dbReference type="ARBA" id="ARBA00022598"/>
    </source>
</evidence>
<dbReference type="Pfam" id="PF00501">
    <property type="entry name" value="AMP-binding"/>
    <property type="match status" value="1"/>
</dbReference>
<dbReference type="EMBL" id="BPLQ01008821">
    <property type="protein sequence ID" value="GIY39596.1"/>
    <property type="molecule type" value="Genomic_DNA"/>
</dbReference>
<dbReference type="InterPro" id="IPR000873">
    <property type="entry name" value="AMP-dep_synth/lig_dom"/>
</dbReference>
<evidence type="ECO:0000256" key="3">
    <source>
        <dbReference type="ARBA" id="ARBA00015326"/>
    </source>
</evidence>
<dbReference type="Gene3D" id="3.40.50.12780">
    <property type="entry name" value="N-terminal domain of ligase-like"/>
    <property type="match status" value="1"/>
</dbReference>
<dbReference type="InterPro" id="IPR042099">
    <property type="entry name" value="ANL_N_sf"/>
</dbReference>
<evidence type="ECO:0000313" key="11">
    <source>
        <dbReference type="Proteomes" id="UP001054837"/>
    </source>
</evidence>
<name>A0AAV4T2X8_9ARAC</name>
<dbReference type="SUPFAM" id="SSF56801">
    <property type="entry name" value="Acetyl-CoA synthetase-like"/>
    <property type="match status" value="1"/>
</dbReference>
<dbReference type="GO" id="GO:0030729">
    <property type="term" value="F:acetoacetate-CoA ligase activity"/>
    <property type="evidence" value="ECO:0007669"/>
    <property type="project" value="UniProtKB-UniRule"/>
</dbReference>
<organism evidence="10 11">
    <name type="scientific">Caerostris darwini</name>
    <dbReference type="NCBI Taxonomy" id="1538125"/>
    <lineage>
        <taxon>Eukaryota</taxon>
        <taxon>Metazoa</taxon>
        <taxon>Ecdysozoa</taxon>
        <taxon>Arthropoda</taxon>
        <taxon>Chelicerata</taxon>
        <taxon>Arachnida</taxon>
        <taxon>Araneae</taxon>
        <taxon>Araneomorphae</taxon>
        <taxon>Entelegynae</taxon>
        <taxon>Araneoidea</taxon>
        <taxon>Araneidae</taxon>
        <taxon>Caerostris</taxon>
    </lineage>
</organism>
<keyword evidence="6 7" id="KW-0067">ATP-binding</keyword>
<keyword evidence="4 7" id="KW-0436">Ligase</keyword>
<dbReference type="GO" id="GO:0006631">
    <property type="term" value="P:fatty acid metabolic process"/>
    <property type="evidence" value="ECO:0007669"/>
    <property type="project" value="UniProtKB-UniRule"/>
</dbReference>
<dbReference type="PANTHER" id="PTHR42921">
    <property type="entry name" value="ACETOACETYL-COA SYNTHETASE"/>
    <property type="match status" value="1"/>
</dbReference>
<keyword evidence="5 7" id="KW-0547">Nucleotide-binding</keyword>
<evidence type="ECO:0000256" key="5">
    <source>
        <dbReference type="ARBA" id="ARBA00022741"/>
    </source>
</evidence>
<evidence type="ECO:0000259" key="9">
    <source>
        <dbReference type="Pfam" id="PF16177"/>
    </source>
</evidence>
<protein>
    <recommendedName>
        <fullName evidence="3 7">Acetoacetyl-CoA synthetase</fullName>
        <ecNumber evidence="2 7">6.2.1.16</ecNumber>
    </recommendedName>
</protein>
<accession>A0AAV4T2X8</accession>
<gene>
    <name evidence="10" type="primary">AACS</name>
    <name evidence="10" type="ORF">CDAR_371191</name>
</gene>
<dbReference type="AlphaFoldDB" id="A0AAV4T2X8"/>
<evidence type="ECO:0000256" key="6">
    <source>
        <dbReference type="ARBA" id="ARBA00022840"/>
    </source>
</evidence>
<evidence type="ECO:0000313" key="10">
    <source>
        <dbReference type="EMBL" id="GIY39596.1"/>
    </source>
</evidence>
<dbReference type="Pfam" id="PF16177">
    <property type="entry name" value="ACAS_N"/>
    <property type="match status" value="1"/>
</dbReference>
<feature type="domain" description="AMP-dependent synthetase/ligase" evidence="8">
    <location>
        <begin position="131"/>
        <end position="512"/>
    </location>
</feature>
<reference evidence="10 11" key="1">
    <citation type="submission" date="2021-06" db="EMBL/GenBank/DDBJ databases">
        <title>Caerostris darwini draft genome.</title>
        <authorList>
            <person name="Kono N."/>
            <person name="Arakawa K."/>
        </authorList>
    </citation>
    <scope>NUCLEOTIDE SEQUENCE [LARGE SCALE GENOMIC DNA]</scope>
</reference>
<proteinExistence type="inferred from homology"/>
<comment type="catalytic activity">
    <reaction evidence="7">
        <text>acetoacetate + ATP + CoA = acetoacetyl-CoA + AMP + diphosphate</text>
        <dbReference type="Rhea" id="RHEA:16117"/>
        <dbReference type="ChEBI" id="CHEBI:13705"/>
        <dbReference type="ChEBI" id="CHEBI:30616"/>
        <dbReference type="ChEBI" id="CHEBI:33019"/>
        <dbReference type="ChEBI" id="CHEBI:57286"/>
        <dbReference type="ChEBI" id="CHEBI:57287"/>
        <dbReference type="ChEBI" id="CHEBI:456215"/>
        <dbReference type="EC" id="6.2.1.16"/>
    </reaction>
</comment>
<keyword evidence="7" id="KW-0963">Cytoplasm</keyword>
<evidence type="ECO:0000256" key="7">
    <source>
        <dbReference type="RuleBase" id="RU367019"/>
    </source>
</evidence>
<dbReference type="Gene3D" id="3.30.300.30">
    <property type="match status" value="1"/>
</dbReference>
<dbReference type="InterPro" id="IPR020845">
    <property type="entry name" value="AMP-binding_CS"/>
</dbReference>
<comment type="caution">
    <text evidence="10">The sequence shown here is derived from an EMBL/GenBank/DDBJ whole genome shotgun (WGS) entry which is preliminary data.</text>
</comment>
<comment type="function">
    <text evidence="7">Converts acetoacetate to acetoacetyl-CoA in the cytosol.</text>
</comment>
<dbReference type="NCBIfam" id="TIGR01217">
    <property type="entry name" value="ac_ac_CoA_syn"/>
    <property type="match status" value="1"/>
</dbReference>
<dbReference type="PANTHER" id="PTHR42921:SF1">
    <property type="entry name" value="ACETOACETYL-COA SYNTHETASE"/>
    <property type="match status" value="1"/>
</dbReference>
<keyword evidence="11" id="KW-1185">Reference proteome</keyword>
<dbReference type="InterPro" id="IPR032387">
    <property type="entry name" value="ACAS_N"/>
</dbReference>
<dbReference type="InterPro" id="IPR005914">
    <property type="entry name" value="Acac_CoA_synth"/>
</dbReference>
<keyword evidence="7" id="KW-0276">Fatty acid metabolism</keyword>
<dbReference type="InterPro" id="IPR045851">
    <property type="entry name" value="AMP-bd_C_sf"/>
</dbReference>
<comment type="similarity">
    <text evidence="1 7">Belongs to the ATP-dependent AMP-binding enzyme family.</text>
</comment>
<comment type="subcellular location">
    <subcellularLocation>
        <location evidence="7">Cytoplasm</location>
        <location evidence="7">Cytosol</location>
    </subcellularLocation>
</comment>
<dbReference type="PROSITE" id="PS00455">
    <property type="entry name" value="AMP_BINDING"/>
    <property type="match status" value="1"/>
</dbReference>
<evidence type="ECO:0000256" key="2">
    <source>
        <dbReference type="ARBA" id="ARBA00012988"/>
    </source>
</evidence>